<dbReference type="InterPro" id="IPR023828">
    <property type="entry name" value="Peptidase_S8_Ser-AS"/>
</dbReference>
<evidence type="ECO:0000313" key="9">
    <source>
        <dbReference type="EMBL" id="SFI99943.1"/>
    </source>
</evidence>
<evidence type="ECO:0000256" key="5">
    <source>
        <dbReference type="PIRSR" id="PIRSR615500-1"/>
    </source>
</evidence>
<keyword evidence="4 6" id="KW-0720">Serine protease</keyword>
<dbReference type="PROSITE" id="PS00136">
    <property type="entry name" value="SUBTILASE_ASP"/>
    <property type="match status" value="1"/>
</dbReference>
<keyword evidence="2 6" id="KW-0645">Protease</keyword>
<dbReference type="InterPro" id="IPR050131">
    <property type="entry name" value="Peptidase_S8_subtilisin-like"/>
</dbReference>
<dbReference type="InterPro" id="IPR022398">
    <property type="entry name" value="Peptidase_S8_His-AS"/>
</dbReference>
<dbReference type="CDD" id="cd07487">
    <property type="entry name" value="Peptidases_S8_1"/>
    <property type="match status" value="1"/>
</dbReference>
<dbReference type="AlphaFoldDB" id="A0A1I3MSE3"/>
<dbReference type="GO" id="GO:0006508">
    <property type="term" value="P:proteolysis"/>
    <property type="evidence" value="ECO:0007669"/>
    <property type="project" value="UniProtKB-KW"/>
</dbReference>
<dbReference type="Proteomes" id="UP000199545">
    <property type="component" value="Unassembled WGS sequence"/>
</dbReference>
<evidence type="ECO:0000259" key="8">
    <source>
        <dbReference type="Pfam" id="PF00082"/>
    </source>
</evidence>
<feature type="active site" description="Charge relay system" evidence="5 6">
    <location>
        <position position="175"/>
    </location>
</feature>
<dbReference type="SUPFAM" id="SSF52743">
    <property type="entry name" value="Subtilisin-like"/>
    <property type="match status" value="1"/>
</dbReference>
<evidence type="ECO:0000256" key="6">
    <source>
        <dbReference type="PROSITE-ProRule" id="PRU01240"/>
    </source>
</evidence>
<protein>
    <submittedName>
        <fullName evidence="9">Serine protease AprX</fullName>
    </submittedName>
</protein>
<gene>
    <name evidence="9" type="ORF">SAMN05421852_103184</name>
</gene>
<dbReference type="Pfam" id="PF00082">
    <property type="entry name" value="Peptidase_S8"/>
    <property type="match status" value="1"/>
</dbReference>
<comment type="similarity">
    <text evidence="1 6 7">Belongs to the peptidase S8 family.</text>
</comment>
<dbReference type="InterPro" id="IPR036852">
    <property type="entry name" value="Peptidase_S8/S53_dom_sf"/>
</dbReference>
<reference evidence="9 10" key="1">
    <citation type="submission" date="2016-10" db="EMBL/GenBank/DDBJ databases">
        <authorList>
            <person name="de Groot N.N."/>
        </authorList>
    </citation>
    <scope>NUCLEOTIDE SEQUENCE [LARGE SCALE GENOMIC DNA]</scope>
    <source>
        <strain evidence="9 10">DSM 44778</strain>
    </source>
</reference>
<dbReference type="PRINTS" id="PR00723">
    <property type="entry name" value="SUBTILISIN"/>
</dbReference>
<keyword evidence="3 6" id="KW-0378">Hydrolase</keyword>
<feature type="domain" description="Peptidase S8/S53" evidence="8">
    <location>
        <begin position="134"/>
        <end position="413"/>
    </location>
</feature>
<proteinExistence type="inferred from homology"/>
<evidence type="ECO:0000256" key="2">
    <source>
        <dbReference type="ARBA" id="ARBA00022670"/>
    </source>
</evidence>
<dbReference type="InterPro" id="IPR023827">
    <property type="entry name" value="Peptidase_S8_Asp-AS"/>
</dbReference>
<evidence type="ECO:0000256" key="3">
    <source>
        <dbReference type="ARBA" id="ARBA00022801"/>
    </source>
</evidence>
<feature type="active site" description="Charge relay system" evidence="5 6">
    <location>
        <position position="367"/>
    </location>
</feature>
<keyword evidence="10" id="KW-1185">Reference proteome</keyword>
<dbReference type="OrthoDB" id="9798386at2"/>
<organism evidence="9 10">
    <name type="scientific">Thermoflavimicrobium dichotomicum</name>
    <dbReference type="NCBI Taxonomy" id="46223"/>
    <lineage>
        <taxon>Bacteria</taxon>
        <taxon>Bacillati</taxon>
        <taxon>Bacillota</taxon>
        <taxon>Bacilli</taxon>
        <taxon>Bacillales</taxon>
        <taxon>Thermoactinomycetaceae</taxon>
        <taxon>Thermoflavimicrobium</taxon>
    </lineage>
</organism>
<dbReference type="InterPro" id="IPR015500">
    <property type="entry name" value="Peptidase_S8_subtilisin-rel"/>
</dbReference>
<evidence type="ECO:0000256" key="7">
    <source>
        <dbReference type="RuleBase" id="RU003355"/>
    </source>
</evidence>
<dbReference type="PROSITE" id="PS00137">
    <property type="entry name" value="SUBTILASE_HIS"/>
    <property type="match status" value="1"/>
</dbReference>
<dbReference type="PROSITE" id="PS00138">
    <property type="entry name" value="SUBTILASE_SER"/>
    <property type="match status" value="1"/>
</dbReference>
<sequence>MVDVNWINENQALLDQRLRFHLTERLTGLKYLPQTWIQKRLKILNVPVLVQWDENYVQPFTSLHNPLTKVGYPVKNYIKNIHAFSLPLSILSLQQLLTMKGIKKIYLDCKVKICLDIATPTTQAHLIWPQDNQGEGATIAIIDTGIAPHPDIQSRIIAFHDFVNQKHEPYDDNGHGTHCAGCAAGDGSMSDGKYKGTAPKALLVGVKVLGKFGEGYLSDVIAGIDWCIEHRQKYNIRVISLSLGTESADSYQDDPVCQIVQKAWQNGIVVTAAAGNNGPNEKTISSPGIDPTIITVGAVDTNRTLSREDDYVASFSSRGPTVDGYMKPDIVAPGSNIISLRSKGSYLDITMIDNQVGSHYFSLSGTSMATPMVAGIVSTLLTKNPELSPDKVKQILLNHAYALKDSNNAQGKGLVDAFRSYQSLL</sequence>
<evidence type="ECO:0000256" key="4">
    <source>
        <dbReference type="ARBA" id="ARBA00022825"/>
    </source>
</evidence>
<dbReference type="PANTHER" id="PTHR43806">
    <property type="entry name" value="PEPTIDASE S8"/>
    <property type="match status" value="1"/>
</dbReference>
<accession>A0A1I3MSE3</accession>
<evidence type="ECO:0000256" key="1">
    <source>
        <dbReference type="ARBA" id="ARBA00011073"/>
    </source>
</evidence>
<dbReference type="PANTHER" id="PTHR43806:SF65">
    <property type="entry name" value="SERINE PROTEASE APRX"/>
    <property type="match status" value="1"/>
</dbReference>
<feature type="active site" description="Charge relay system" evidence="5 6">
    <location>
        <position position="143"/>
    </location>
</feature>
<dbReference type="PROSITE" id="PS51892">
    <property type="entry name" value="SUBTILASE"/>
    <property type="match status" value="1"/>
</dbReference>
<dbReference type="RefSeq" id="WP_093228555.1">
    <property type="nucleotide sequence ID" value="NZ_FORR01000003.1"/>
</dbReference>
<dbReference type="EMBL" id="FORR01000003">
    <property type="protein sequence ID" value="SFI99943.1"/>
    <property type="molecule type" value="Genomic_DNA"/>
</dbReference>
<dbReference type="STRING" id="46223.SAMN05421852_103184"/>
<name>A0A1I3MSE3_9BACL</name>
<dbReference type="Gene3D" id="3.40.50.200">
    <property type="entry name" value="Peptidase S8/S53 domain"/>
    <property type="match status" value="1"/>
</dbReference>
<dbReference type="InterPro" id="IPR000209">
    <property type="entry name" value="Peptidase_S8/S53_dom"/>
</dbReference>
<dbReference type="GO" id="GO:0004252">
    <property type="term" value="F:serine-type endopeptidase activity"/>
    <property type="evidence" value="ECO:0007669"/>
    <property type="project" value="UniProtKB-UniRule"/>
</dbReference>
<evidence type="ECO:0000313" key="10">
    <source>
        <dbReference type="Proteomes" id="UP000199545"/>
    </source>
</evidence>